<dbReference type="InterPro" id="IPR023780">
    <property type="entry name" value="Chromo_domain"/>
</dbReference>
<dbReference type="EMBL" id="CM018040">
    <property type="protein sequence ID" value="KAA8535118.1"/>
    <property type="molecule type" value="Genomic_DNA"/>
</dbReference>
<dbReference type="FunFam" id="1.10.340.70:FF:000001">
    <property type="entry name" value="Retrovirus-related Pol polyprotein from transposon gypsy-like Protein"/>
    <property type="match status" value="1"/>
</dbReference>
<reference evidence="10 11" key="1">
    <citation type="submission" date="2019-09" db="EMBL/GenBank/DDBJ databases">
        <title>A chromosome-level genome assembly of the Chinese tupelo Nyssa sinensis.</title>
        <authorList>
            <person name="Yang X."/>
            <person name="Kang M."/>
            <person name="Yang Y."/>
            <person name="Xiong H."/>
            <person name="Wang M."/>
            <person name="Zhang Z."/>
            <person name="Wang Z."/>
            <person name="Wu H."/>
            <person name="Ma T."/>
            <person name="Liu J."/>
            <person name="Xi Z."/>
        </authorList>
    </citation>
    <scope>NUCLEOTIDE SEQUENCE [LARGE SCALE GENOMIC DNA]</scope>
    <source>
        <strain evidence="10">J267</strain>
        <tissue evidence="10">Leaf</tissue>
    </source>
</reference>
<keyword evidence="11" id="KW-1185">Reference proteome</keyword>
<protein>
    <recommendedName>
        <fullName evidence="9">Chromo domain-containing protein</fullName>
    </recommendedName>
</protein>
<evidence type="ECO:0000256" key="1">
    <source>
        <dbReference type="ARBA" id="ARBA00004123"/>
    </source>
</evidence>
<keyword evidence="7" id="KW-0695">RNA-directed DNA polymerase</keyword>
<dbReference type="PROSITE" id="PS50013">
    <property type="entry name" value="CHROMO_2"/>
    <property type="match status" value="1"/>
</dbReference>
<evidence type="ECO:0000259" key="9">
    <source>
        <dbReference type="PROSITE" id="PS50013"/>
    </source>
</evidence>
<keyword evidence="6" id="KW-0378">Hydrolase</keyword>
<dbReference type="InterPro" id="IPR043502">
    <property type="entry name" value="DNA/RNA_pol_sf"/>
</dbReference>
<evidence type="ECO:0000313" key="11">
    <source>
        <dbReference type="Proteomes" id="UP000325577"/>
    </source>
</evidence>
<dbReference type="OrthoDB" id="1933708at2759"/>
<dbReference type="PANTHER" id="PTHR37984">
    <property type="entry name" value="PROTEIN CBG26694"/>
    <property type="match status" value="1"/>
</dbReference>
<dbReference type="AlphaFoldDB" id="A0A5J5AXV4"/>
<accession>A0A5J5AXV4</accession>
<dbReference type="Gene3D" id="2.40.50.40">
    <property type="match status" value="1"/>
</dbReference>
<gene>
    <name evidence="10" type="ORF">F0562_030121</name>
</gene>
<evidence type="ECO:0000256" key="3">
    <source>
        <dbReference type="ARBA" id="ARBA00022695"/>
    </source>
</evidence>
<evidence type="ECO:0000256" key="4">
    <source>
        <dbReference type="ARBA" id="ARBA00022722"/>
    </source>
</evidence>
<dbReference type="InterPro" id="IPR041373">
    <property type="entry name" value="RT_RNaseH"/>
</dbReference>
<keyword evidence="3" id="KW-0548">Nucleotidyltransferase</keyword>
<dbReference type="InterPro" id="IPR016197">
    <property type="entry name" value="Chromo-like_dom_sf"/>
</dbReference>
<dbReference type="InterPro" id="IPR050951">
    <property type="entry name" value="Retrovirus_Pol_polyprotein"/>
</dbReference>
<dbReference type="InterPro" id="IPR023779">
    <property type="entry name" value="Chromodomain_CS"/>
</dbReference>
<dbReference type="SUPFAM" id="SSF56672">
    <property type="entry name" value="DNA/RNA polymerases"/>
    <property type="match status" value="1"/>
</dbReference>
<evidence type="ECO:0000256" key="6">
    <source>
        <dbReference type="ARBA" id="ARBA00022801"/>
    </source>
</evidence>
<dbReference type="Pfam" id="PF17921">
    <property type="entry name" value="Integrase_H2C2"/>
    <property type="match status" value="1"/>
</dbReference>
<organism evidence="10 11">
    <name type="scientific">Nyssa sinensis</name>
    <dbReference type="NCBI Taxonomy" id="561372"/>
    <lineage>
        <taxon>Eukaryota</taxon>
        <taxon>Viridiplantae</taxon>
        <taxon>Streptophyta</taxon>
        <taxon>Embryophyta</taxon>
        <taxon>Tracheophyta</taxon>
        <taxon>Spermatophyta</taxon>
        <taxon>Magnoliopsida</taxon>
        <taxon>eudicotyledons</taxon>
        <taxon>Gunneridae</taxon>
        <taxon>Pentapetalae</taxon>
        <taxon>asterids</taxon>
        <taxon>Cornales</taxon>
        <taxon>Nyssaceae</taxon>
        <taxon>Nyssa</taxon>
    </lineage>
</organism>
<evidence type="ECO:0000256" key="5">
    <source>
        <dbReference type="ARBA" id="ARBA00022759"/>
    </source>
</evidence>
<dbReference type="CDD" id="cd09274">
    <property type="entry name" value="RNase_HI_RT_Ty3"/>
    <property type="match status" value="1"/>
</dbReference>
<dbReference type="PROSITE" id="PS00598">
    <property type="entry name" value="CHROMO_1"/>
    <property type="match status" value="1"/>
</dbReference>
<dbReference type="Pfam" id="PF00385">
    <property type="entry name" value="Chromo"/>
    <property type="match status" value="1"/>
</dbReference>
<dbReference type="GO" id="GO:0016787">
    <property type="term" value="F:hydrolase activity"/>
    <property type="evidence" value="ECO:0007669"/>
    <property type="project" value="UniProtKB-KW"/>
</dbReference>
<name>A0A5J5AXV4_9ASTE</name>
<sequence length="318" mass="36278">MQQERPIAFMSQAIHGKASHLSTYEKELMALVLAIKKWRYYVLGQTFCVQTDHQSLKYLLEQKVGTPMQQKWLTKLLGFDFLVEYKKGKDNLVTDALSRKFEDAPATLAALSFPSAHWLSDLRVSYSEDPKLQKLISEFAGRDLDVTKYSMKDGLLFYKGRLYISNSTAIKNQLLHLLHGSPQAGHSGFHKTLSLSRANYYWKGMKANLKKFIRECDVCQRNKTETIHPAGLLQPLPILTRRKLGARNVLVTTIPPVAVGGGPQAEPEEILQRRLRKKKGRAVSELLVKWKGLGFEEASWVDFRKLQKDFPDLEGKVF</sequence>
<keyword evidence="2" id="KW-0808">Transferase</keyword>
<dbReference type="SMART" id="SM00298">
    <property type="entry name" value="CHROMO"/>
    <property type="match status" value="1"/>
</dbReference>
<feature type="domain" description="Chromo" evidence="9">
    <location>
        <begin position="265"/>
        <end position="318"/>
    </location>
</feature>
<proteinExistence type="predicted"/>
<dbReference type="Gene3D" id="1.10.340.70">
    <property type="match status" value="1"/>
</dbReference>
<evidence type="ECO:0000313" key="10">
    <source>
        <dbReference type="EMBL" id="KAA8535118.1"/>
    </source>
</evidence>
<keyword evidence="5" id="KW-0255">Endonuclease</keyword>
<dbReference type="SUPFAM" id="SSF54160">
    <property type="entry name" value="Chromo domain-like"/>
    <property type="match status" value="1"/>
</dbReference>
<evidence type="ECO:0000256" key="7">
    <source>
        <dbReference type="ARBA" id="ARBA00022918"/>
    </source>
</evidence>
<comment type="subcellular location">
    <subcellularLocation>
        <location evidence="1">Nucleus</location>
    </subcellularLocation>
</comment>
<dbReference type="Proteomes" id="UP000325577">
    <property type="component" value="Linkage Group LG17"/>
</dbReference>
<evidence type="ECO:0000256" key="2">
    <source>
        <dbReference type="ARBA" id="ARBA00022679"/>
    </source>
</evidence>
<dbReference type="InterPro" id="IPR000953">
    <property type="entry name" value="Chromo/chromo_shadow_dom"/>
</dbReference>
<dbReference type="GO" id="GO:0003964">
    <property type="term" value="F:RNA-directed DNA polymerase activity"/>
    <property type="evidence" value="ECO:0007669"/>
    <property type="project" value="UniProtKB-KW"/>
</dbReference>
<evidence type="ECO:0000256" key="8">
    <source>
        <dbReference type="ARBA" id="ARBA00023242"/>
    </source>
</evidence>
<keyword evidence="8" id="KW-0539">Nucleus</keyword>
<dbReference type="GO" id="GO:0005634">
    <property type="term" value="C:nucleus"/>
    <property type="evidence" value="ECO:0007669"/>
    <property type="project" value="UniProtKB-SubCell"/>
</dbReference>
<dbReference type="GO" id="GO:0004519">
    <property type="term" value="F:endonuclease activity"/>
    <property type="evidence" value="ECO:0007669"/>
    <property type="project" value="UniProtKB-KW"/>
</dbReference>
<keyword evidence="4" id="KW-0540">Nuclease</keyword>
<dbReference type="Pfam" id="PF17917">
    <property type="entry name" value="RT_RNaseH"/>
    <property type="match status" value="1"/>
</dbReference>
<dbReference type="PANTHER" id="PTHR37984:SF5">
    <property type="entry name" value="PROTEIN NYNRIN-LIKE"/>
    <property type="match status" value="1"/>
</dbReference>
<dbReference type="InterPro" id="IPR041588">
    <property type="entry name" value="Integrase_H2C2"/>
</dbReference>